<dbReference type="Proteomes" id="UP000784294">
    <property type="component" value="Unassembled WGS sequence"/>
</dbReference>
<organism evidence="1 2">
    <name type="scientific">Protopolystoma xenopodis</name>
    <dbReference type="NCBI Taxonomy" id="117903"/>
    <lineage>
        <taxon>Eukaryota</taxon>
        <taxon>Metazoa</taxon>
        <taxon>Spiralia</taxon>
        <taxon>Lophotrochozoa</taxon>
        <taxon>Platyhelminthes</taxon>
        <taxon>Monogenea</taxon>
        <taxon>Polyopisthocotylea</taxon>
        <taxon>Polystomatidea</taxon>
        <taxon>Polystomatidae</taxon>
        <taxon>Protopolystoma</taxon>
    </lineage>
</organism>
<name>A0A448XLR8_9PLAT</name>
<sequence>MAREYRLIALHRETKQYSFGDWRYQNAILSGSSVDSLLLHTPCGAAKASATVHRAETGVSGVRPERQLVDGCSDGGGGGTGGLVEHQLFTNTRPQVADSKCEPMSGVRRKSRHHRSTVIALLLLSSSSPPPMRRRGDGRPNCSASLCQPCLGPFATAHVPMRPLRLRVYLCCTCRRPICVCVTLTLRPEDRLWARLDHTN</sequence>
<accession>A0A448XLR8</accession>
<dbReference type="EMBL" id="CAAALY010262123">
    <property type="protein sequence ID" value="VEL39672.1"/>
    <property type="molecule type" value="Genomic_DNA"/>
</dbReference>
<reference evidence="1" key="1">
    <citation type="submission" date="2018-11" db="EMBL/GenBank/DDBJ databases">
        <authorList>
            <consortium name="Pathogen Informatics"/>
        </authorList>
    </citation>
    <scope>NUCLEOTIDE SEQUENCE</scope>
</reference>
<comment type="caution">
    <text evidence="1">The sequence shown here is derived from an EMBL/GenBank/DDBJ whole genome shotgun (WGS) entry which is preliminary data.</text>
</comment>
<evidence type="ECO:0000313" key="1">
    <source>
        <dbReference type="EMBL" id="VEL39672.1"/>
    </source>
</evidence>
<proteinExistence type="predicted"/>
<dbReference type="AlphaFoldDB" id="A0A448XLR8"/>
<protein>
    <submittedName>
        <fullName evidence="1">Uncharacterized protein</fullName>
    </submittedName>
</protein>
<evidence type="ECO:0000313" key="2">
    <source>
        <dbReference type="Proteomes" id="UP000784294"/>
    </source>
</evidence>
<keyword evidence="2" id="KW-1185">Reference proteome</keyword>
<gene>
    <name evidence="1" type="ORF">PXEA_LOCUS33112</name>
</gene>